<evidence type="ECO:0000313" key="3">
    <source>
        <dbReference type="Proteomes" id="UP001221413"/>
    </source>
</evidence>
<dbReference type="EMBL" id="JAQGDS010000009">
    <property type="protein sequence ID" value="KAJ6258079.1"/>
    <property type="molecule type" value="Genomic_DNA"/>
</dbReference>
<feature type="compositionally biased region" description="Low complexity" evidence="1">
    <location>
        <begin position="75"/>
        <end position="88"/>
    </location>
</feature>
<evidence type="ECO:0000313" key="2">
    <source>
        <dbReference type="EMBL" id="KAJ6258079.1"/>
    </source>
</evidence>
<name>A0AAD6IU48_DREDA</name>
<dbReference type="AlphaFoldDB" id="A0AAD6IU48"/>
<evidence type="ECO:0000256" key="1">
    <source>
        <dbReference type="SAM" id="MobiDB-lite"/>
    </source>
</evidence>
<keyword evidence="3" id="KW-1185">Reference proteome</keyword>
<feature type="region of interest" description="Disordered" evidence="1">
    <location>
        <begin position="75"/>
        <end position="97"/>
    </location>
</feature>
<dbReference type="Proteomes" id="UP001221413">
    <property type="component" value="Unassembled WGS sequence"/>
</dbReference>
<reference evidence="2" key="1">
    <citation type="submission" date="2023-01" db="EMBL/GenBank/DDBJ databases">
        <title>The chitinases involved in constricting ring structure development in the nematode-trapping fungus Drechslerella dactyloides.</title>
        <authorList>
            <person name="Wang R."/>
            <person name="Zhang L."/>
            <person name="Tang P."/>
            <person name="Li S."/>
            <person name="Liang L."/>
        </authorList>
    </citation>
    <scope>NUCLEOTIDE SEQUENCE</scope>
    <source>
        <strain evidence="2">YMF1.00031</strain>
    </source>
</reference>
<organism evidence="2 3">
    <name type="scientific">Drechslerella dactyloides</name>
    <name type="common">Nematode-trapping fungus</name>
    <name type="synonym">Arthrobotrys dactyloides</name>
    <dbReference type="NCBI Taxonomy" id="74499"/>
    <lineage>
        <taxon>Eukaryota</taxon>
        <taxon>Fungi</taxon>
        <taxon>Dikarya</taxon>
        <taxon>Ascomycota</taxon>
        <taxon>Pezizomycotina</taxon>
        <taxon>Orbiliomycetes</taxon>
        <taxon>Orbiliales</taxon>
        <taxon>Orbiliaceae</taxon>
        <taxon>Drechslerella</taxon>
    </lineage>
</organism>
<gene>
    <name evidence="2" type="ORF">Dda_6992</name>
</gene>
<comment type="caution">
    <text evidence="2">The sequence shown here is derived from an EMBL/GenBank/DDBJ whole genome shotgun (WGS) entry which is preliminary data.</text>
</comment>
<sequence>MKSLFLDCLTLAASEIANINNNMVYQFKKYSLRARWSLLKGQHIEEKKRQRIWSIPLGERTNYSYFPMKLSRNNASNSNRINESNNYRTKQSFVKHR</sequence>
<accession>A0AAD6IU48</accession>
<protein>
    <submittedName>
        <fullName evidence="2">Uncharacterized protein</fullName>
    </submittedName>
</protein>
<proteinExistence type="predicted"/>